<reference evidence="1 2" key="2">
    <citation type="journal article" date="2019" name="G3 (Bethesda)">
        <title>Hybrid Assembly of the Genome of the Entomopathogenic Nematode Steinernema carpocapsae Identifies the X-Chromosome.</title>
        <authorList>
            <person name="Serra L."/>
            <person name="Macchietto M."/>
            <person name="Macias-Munoz A."/>
            <person name="McGill C.J."/>
            <person name="Rodriguez I.M."/>
            <person name="Rodriguez B."/>
            <person name="Murad R."/>
            <person name="Mortazavi A."/>
        </authorList>
    </citation>
    <scope>NUCLEOTIDE SEQUENCE [LARGE SCALE GENOMIC DNA]</scope>
    <source>
        <strain evidence="1 2">ALL</strain>
    </source>
</reference>
<evidence type="ECO:0000313" key="1">
    <source>
        <dbReference type="EMBL" id="TKR87109.1"/>
    </source>
</evidence>
<organism evidence="1 2">
    <name type="scientific">Steinernema carpocapsae</name>
    <name type="common">Entomopathogenic nematode</name>
    <dbReference type="NCBI Taxonomy" id="34508"/>
    <lineage>
        <taxon>Eukaryota</taxon>
        <taxon>Metazoa</taxon>
        <taxon>Ecdysozoa</taxon>
        <taxon>Nematoda</taxon>
        <taxon>Chromadorea</taxon>
        <taxon>Rhabditida</taxon>
        <taxon>Tylenchina</taxon>
        <taxon>Panagrolaimomorpha</taxon>
        <taxon>Strongyloidoidea</taxon>
        <taxon>Steinernematidae</taxon>
        <taxon>Steinernema</taxon>
    </lineage>
</organism>
<protein>
    <submittedName>
        <fullName evidence="1">Uncharacterized protein</fullName>
    </submittedName>
</protein>
<name>A0A4U5NUB6_STECR</name>
<accession>A0A4U5NUB6</accession>
<dbReference type="EMBL" id="AZBU02000003">
    <property type="protein sequence ID" value="TKR87109.1"/>
    <property type="molecule type" value="Genomic_DNA"/>
</dbReference>
<sequence>MPFILGGSRAKINDQPKRRTLVLFCPKRPIGSFVQSPRTHFSAFPNFDMHNALLACPRGSRFTRRRSAGRRRTLNYASHRLTRRWTLATTSWTRGGLLIDHRLTEGGLFHNRFMVFTAFFASAGNIRPNQLIRIHNAQKPNAPRTVGRRCFGVHAPKSARNSPVKAVCRGIGPGN</sequence>
<comment type="caution">
    <text evidence="1">The sequence shown here is derived from an EMBL/GenBank/DDBJ whole genome shotgun (WGS) entry which is preliminary data.</text>
</comment>
<proteinExistence type="predicted"/>
<gene>
    <name evidence="1" type="ORF">L596_011568</name>
</gene>
<reference evidence="1 2" key="1">
    <citation type="journal article" date="2015" name="Genome Biol.">
        <title>Comparative genomics of Steinernema reveals deeply conserved gene regulatory networks.</title>
        <authorList>
            <person name="Dillman A.R."/>
            <person name="Macchietto M."/>
            <person name="Porter C.F."/>
            <person name="Rogers A."/>
            <person name="Williams B."/>
            <person name="Antoshechkin I."/>
            <person name="Lee M.M."/>
            <person name="Goodwin Z."/>
            <person name="Lu X."/>
            <person name="Lewis E.E."/>
            <person name="Goodrich-Blair H."/>
            <person name="Stock S.P."/>
            <person name="Adams B.J."/>
            <person name="Sternberg P.W."/>
            <person name="Mortazavi A."/>
        </authorList>
    </citation>
    <scope>NUCLEOTIDE SEQUENCE [LARGE SCALE GENOMIC DNA]</scope>
    <source>
        <strain evidence="1 2">ALL</strain>
    </source>
</reference>
<dbReference type="Proteomes" id="UP000298663">
    <property type="component" value="Unassembled WGS sequence"/>
</dbReference>
<keyword evidence="2" id="KW-1185">Reference proteome</keyword>
<dbReference type="AlphaFoldDB" id="A0A4U5NUB6"/>
<evidence type="ECO:0000313" key="2">
    <source>
        <dbReference type="Proteomes" id="UP000298663"/>
    </source>
</evidence>